<evidence type="ECO:0000313" key="3">
    <source>
        <dbReference type="EMBL" id="GFM33075.1"/>
    </source>
</evidence>
<evidence type="ECO:0000256" key="1">
    <source>
        <dbReference type="SAM" id="MobiDB-lite"/>
    </source>
</evidence>
<gene>
    <name evidence="3" type="ORF">DSM101010T_14400</name>
</gene>
<dbReference type="RefSeq" id="WP_308481072.1">
    <property type="nucleotide sequence ID" value="NZ_BLVO01000013.1"/>
</dbReference>
<dbReference type="AlphaFoldDB" id="A0A7J0BIW1"/>
<organism evidence="3 4">
    <name type="scientific">Desulfovibrio subterraneus</name>
    <dbReference type="NCBI Taxonomy" id="2718620"/>
    <lineage>
        <taxon>Bacteria</taxon>
        <taxon>Pseudomonadati</taxon>
        <taxon>Thermodesulfobacteriota</taxon>
        <taxon>Desulfovibrionia</taxon>
        <taxon>Desulfovibrionales</taxon>
        <taxon>Desulfovibrionaceae</taxon>
        <taxon>Desulfovibrio</taxon>
    </lineage>
</organism>
<keyword evidence="4" id="KW-1185">Reference proteome</keyword>
<feature type="compositionally biased region" description="Polar residues" evidence="1">
    <location>
        <begin position="145"/>
        <end position="158"/>
    </location>
</feature>
<proteinExistence type="predicted"/>
<dbReference type="InterPro" id="IPR033913">
    <property type="entry name" value="MTH1175_dom"/>
</dbReference>
<dbReference type="SUPFAM" id="SSF53146">
    <property type="entry name" value="Nitrogenase accessory factor-like"/>
    <property type="match status" value="2"/>
</dbReference>
<dbReference type="Pfam" id="PF02579">
    <property type="entry name" value="Nitro_FeMo-Co"/>
    <property type="match status" value="1"/>
</dbReference>
<dbReference type="CDD" id="cd00851">
    <property type="entry name" value="MTH1175"/>
    <property type="match status" value="1"/>
</dbReference>
<evidence type="ECO:0000313" key="4">
    <source>
        <dbReference type="Proteomes" id="UP000503840"/>
    </source>
</evidence>
<dbReference type="InterPro" id="IPR003731">
    <property type="entry name" value="Di-Nase_FeMo-co_biosynth"/>
</dbReference>
<name>A0A7J0BIW1_9BACT</name>
<dbReference type="EMBL" id="BLVO01000013">
    <property type="protein sequence ID" value="GFM33075.1"/>
    <property type="molecule type" value="Genomic_DNA"/>
</dbReference>
<sequence length="297" mass="31536">MIVCLAQYNDRLASLFESADTYAIHQVQENDARLLGTVPVDGLARKDRLDLLTRYSVALLVCGALCGCDQRVLSEAGVAVKPWVCGSADDVLTALRSNALRPDVQGSDAQGSDALESLTMPGCRNMRGGGGMRQQGRCRHGSPFPVSTGNAPDQTYGQTPGHEHDAFLQTDATEQGDIMKIAITAQGTSLESPLDPRFGRAAGFLIVDEASGNTEYRDNSQNLNLPQGAGIQAAMNVADTGARTLITGHVGPKAFLALNKGNIAVYYSEATTAAEALEAFKRGELSKADAPDREGHW</sequence>
<dbReference type="PANTHER" id="PTHR42983">
    <property type="entry name" value="DINITROGENASE IRON-MOLYBDENUM COFACTOR PROTEIN-RELATED"/>
    <property type="match status" value="1"/>
</dbReference>
<feature type="region of interest" description="Disordered" evidence="1">
    <location>
        <begin position="129"/>
        <end position="163"/>
    </location>
</feature>
<protein>
    <recommendedName>
        <fullName evidence="2">Dinitrogenase iron-molybdenum cofactor biosynthesis domain-containing protein</fullName>
    </recommendedName>
</protein>
<comment type="caution">
    <text evidence="3">The sequence shown here is derived from an EMBL/GenBank/DDBJ whole genome shotgun (WGS) entry which is preliminary data.</text>
</comment>
<feature type="domain" description="Dinitrogenase iron-molybdenum cofactor biosynthesis" evidence="2">
    <location>
        <begin position="191"/>
        <end position="281"/>
    </location>
</feature>
<dbReference type="Proteomes" id="UP000503840">
    <property type="component" value="Unassembled WGS sequence"/>
</dbReference>
<dbReference type="Gene3D" id="3.30.420.130">
    <property type="entry name" value="Dinitrogenase iron-molybdenum cofactor biosynthesis domain"/>
    <property type="match status" value="1"/>
</dbReference>
<dbReference type="PANTHER" id="PTHR42983:SF1">
    <property type="entry name" value="IRON-MOLYBDENUM PROTEIN"/>
    <property type="match status" value="1"/>
</dbReference>
<accession>A0A7J0BIW1</accession>
<evidence type="ECO:0000259" key="2">
    <source>
        <dbReference type="Pfam" id="PF02579"/>
    </source>
</evidence>
<reference evidence="3 4" key="1">
    <citation type="submission" date="2020-05" db="EMBL/GenBank/DDBJ databases">
        <title>Draft genome sequence of Desulfovibrio sp. strain HN2T.</title>
        <authorList>
            <person name="Ueno A."/>
            <person name="Tamazawa S."/>
            <person name="Tamamura S."/>
            <person name="Murakami T."/>
            <person name="Kiyama T."/>
            <person name="Inomata H."/>
            <person name="Amano Y."/>
            <person name="Miyakawa K."/>
            <person name="Tamaki H."/>
            <person name="Naganuma T."/>
            <person name="Kaneko K."/>
        </authorList>
    </citation>
    <scope>NUCLEOTIDE SEQUENCE [LARGE SCALE GENOMIC DNA]</scope>
    <source>
        <strain evidence="3 4">HN2</strain>
    </source>
</reference>
<dbReference type="InterPro" id="IPR036105">
    <property type="entry name" value="DiNase_FeMo-co_biosyn_sf"/>
</dbReference>